<protein>
    <recommendedName>
        <fullName evidence="3">Reductase</fullName>
    </recommendedName>
</protein>
<evidence type="ECO:0008006" key="3">
    <source>
        <dbReference type="Google" id="ProtNLM"/>
    </source>
</evidence>
<dbReference type="EMBL" id="LSCQ01000026">
    <property type="protein sequence ID" value="KXB37475.1"/>
    <property type="molecule type" value="Genomic_DNA"/>
</dbReference>
<proteinExistence type="predicted"/>
<evidence type="ECO:0000313" key="2">
    <source>
        <dbReference type="Proteomes" id="UP000070422"/>
    </source>
</evidence>
<organism evidence="1 2">
    <name type="scientific">Aerococcus christensenii</name>
    <dbReference type="NCBI Taxonomy" id="87541"/>
    <lineage>
        <taxon>Bacteria</taxon>
        <taxon>Bacillati</taxon>
        <taxon>Bacillota</taxon>
        <taxon>Bacilli</taxon>
        <taxon>Lactobacillales</taxon>
        <taxon>Aerococcaceae</taxon>
        <taxon>Aerococcus</taxon>
    </lineage>
</organism>
<gene>
    <name evidence="1" type="ORF">HMPREF3187_00550</name>
</gene>
<dbReference type="Proteomes" id="UP000070422">
    <property type="component" value="Unassembled WGS sequence"/>
</dbReference>
<dbReference type="STRING" id="87541.AWM71_01435"/>
<dbReference type="OrthoDB" id="2189687at2"/>
<dbReference type="RefSeq" id="WP_060936599.1">
    <property type="nucleotide sequence ID" value="NZ_KQ959297.1"/>
</dbReference>
<dbReference type="PATRIC" id="fig|87541.4.peg.552"/>
<dbReference type="AlphaFoldDB" id="A0A133Y2U4"/>
<name>A0A133Y2U4_9LACT</name>
<reference evidence="1 2" key="1">
    <citation type="submission" date="2016-01" db="EMBL/GenBank/DDBJ databases">
        <authorList>
            <person name="Oliw E.H."/>
        </authorList>
    </citation>
    <scope>NUCLEOTIDE SEQUENCE [LARGE SCALE GENOMIC DNA]</scope>
    <source>
        <strain evidence="1 2">KA00635</strain>
    </source>
</reference>
<accession>A0A133Y2U4</accession>
<comment type="caution">
    <text evidence="1">The sequence shown here is derived from an EMBL/GenBank/DDBJ whole genome shotgun (WGS) entry which is preliminary data.</text>
</comment>
<evidence type="ECO:0000313" key="1">
    <source>
        <dbReference type="EMBL" id="KXB37475.1"/>
    </source>
</evidence>
<sequence>MLIPYVAKYEKVVMGLLSYLAPYRALEDLTLEMKRIKSNQRQVYLWRDEETDNVIAIIGFDLDSENKAILVRYLSINPSFQAEDISFSCLSALAKEFPMYGISGTLEMSECLKKWALREQRTISEIIGLDVKKNEGQHG</sequence>